<dbReference type="Gene3D" id="3.30.2140.10">
    <property type="entry name" value="Arylamine N-acetyltransferase"/>
    <property type="match status" value="1"/>
</dbReference>
<feature type="region of interest" description="Disordered" evidence="2">
    <location>
        <begin position="1"/>
        <end position="34"/>
    </location>
</feature>
<protein>
    <submittedName>
        <fullName evidence="3">Uncharacterized protein</fullName>
    </submittedName>
</protein>
<reference evidence="3 4" key="1">
    <citation type="submission" date="2019-10" db="EMBL/GenBank/DDBJ databases">
        <title>A soil myxobacterium in the family Polyangiaceae.</title>
        <authorList>
            <person name="Li Y."/>
            <person name="Wang J."/>
        </authorList>
    </citation>
    <scope>NUCLEOTIDE SEQUENCE [LARGE SCALE GENOMIC DNA]</scope>
    <source>
        <strain evidence="3 4">DSM 14734</strain>
    </source>
</reference>
<evidence type="ECO:0000256" key="2">
    <source>
        <dbReference type="SAM" id="MobiDB-lite"/>
    </source>
</evidence>
<gene>
    <name evidence="3" type="ORF">GF068_26500</name>
</gene>
<dbReference type="GO" id="GO:0016407">
    <property type="term" value="F:acetyltransferase activity"/>
    <property type="evidence" value="ECO:0007669"/>
    <property type="project" value="InterPro"/>
</dbReference>
<sequence>MADAVQRRGRHGVRPRLPRPPDGENPSRRRSVEVEGHRVLLRSSSWIETLANSALSTHPRSHFRAGLIAARSAPGLRCTLRNRQFAVHHRGGPTERRVLTSSQELRQTLERDFLLAVPDAPELDAAFDRLT</sequence>
<accession>A0A6N7PT88</accession>
<dbReference type="RefSeq" id="WP_153822232.1">
    <property type="nucleotide sequence ID" value="NZ_WJIE01000007.1"/>
</dbReference>
<dbReference type="AlphaFoldDB" id="A0A6N7PT88"/>
<evidence type="ECO:0000313" key="4">
    <source>
        <dbReference type="Proteomes" id="UP000440224"/>
    </source>
</evidence>
<name>A0A6N7PT88_9BACT</name>
<dbReference type="EMBL" id="WJIE01000007">
    <property type="protein sequence ID" value="MRG95442.1"/>
    <property type="molecule type" value="Genomic_DNA"/>
</dbReference>
<dbReference type="Pfam" id="PF00797">
    <property type="entry name" value="Acetyltransf_2"/>
    <property type="match status" value="1"/>
</dbReference>
<evidence type="ECO:0000313" key="3">
    <source>
        <dbReference type="EMBL" id="MRG95442.1"/>
    </source>
</evidence>
<keyword evidence="4" id="KW-1185">Reference proteome</keyword>
<comment type="caution">
    <text evidence="3">The sequence shown here is derived from an EMBL/GenBank/DDBJ whole genome shotgun (WGS) entry which is preliminary data.</text>
</comment>
<organism evidence="3 4">
    <name type="scientific">Polyangium spumosum</name>
    <dbReference type="NCBI Taxonomy" id="889282"/>
    <lineage>
        <taxon>Bacteria</taxon>
        <taxon>Pseudomonadati</taxon>
        <taxon>Myxococcota</taxon>
        <taxon>Polyangia</taxon>
        <taxon>Polyangiales</taxon>
        <taxon>Polyangiaceae</taxon>
        <taxon>Polyangium</taxon>
    </lineage>
</organism>
<comment type="similarity">
    <text evidence="1">Belongs to the arylamine N-acetyltransferase family.</text>
</comment>
<dbReference type="InterPro" id="IPR038765">
    <property type="entry name" value="Papain-like_cys_pep_sf"/>
</dbReference>
<dbReference type="Proteomes" id="UP000440224">
    <property type="component" value="Unassembled WGS sequence"/>
</dbReference>
<proteinExistence type="inferred from homology"/>
<evidence type="ECO:0000256" key="1">
    <source>
        <dbReference type="ARBA" id="ARBA00006547"/>
    </source>
</evidence>
<dbReference type="SUPFAM" id="SSF54001">
    <property type="entry name" value="Cysteine proteinases"/>
    <property type="match status" value="1"/>
</dbReference>
<dbReference type="InterPro" id="IPR001447">
    <property type="entry name" value="Arylamine_N-AcTrfase"/>
</dbReference>
<feature type="compositionally biased region" description="Basic and acidic residues" evidence="2">
    <location>
        <begin position="19"/>
        <end position="34"/>
    </location>
</feature>
<dbReference type="OrthoDB" id="7181050at2"/>
<feature type="compositionally biased region" description="Basic residues" evidence="2">
    <location>
        <begin position="7"/>
        <end position="17"/>
    </location>
</feature>